<comment type="catalytic activity">
    <reaction evidence="1">
        <text>citrate = oxaloacetate + acetate</text>
        <dbReference type="Rhea" id="RHEA:10760"/>
        <dbReference type="ChEBI" id="CHEBI:16452"/>
        <dbReference type="ChEBI" id="CHEBI:16947"/>
        <dbReference type="ChEBI" id="CHEBI:30089"/>
        <dbReference type="EC" id="4.1.3.6"/>
    </reaction>
</comment>
<dbReference type="PANTHER" id="PTHR40596">
    <property type="entry name" value="CITRATE LYASE ALPHA CHAIN"/>
    <property type="match status" value="1"/>
</dbReference>
<comment type="caution">
    <text evidence="2">The sequence shown here is derived from an EMBL/GenBank/DDBJ whole genome shotgun (WGS) entry which is preliminary data.</text>
</comment>
<dbReference type="GO" id="GO:0009346">
    <property type="term" value="C:ATP-independent citrate lyase complex"/>
    <property type="evidence" value="ECO:0007669"/>
    <property type="project" value="UniProtKB-UniRule"/>
</dbReference>
<keyword evidence="3" id="KW-1185">Reference proteome</keyword>
<dbReference type="RefSeq" id="WP_038152514.1">
    <property type="nucleotide sequence ID" value="NZ_JRNT01000013.1"/>
</dbReference>
<evidence type="ECO:0000256" key="1">
    <source>
        <dbReference type="PIRNR" id="PIRNR009451"/>
    </source>
</evidence>
<keyword evidence="1 2" id="KW-0456">Lyase</keyword>
<sequence length="516" mass="55110">MLNKAGRDIPTNLPYLSGKEVYQGEFAITPNTHRVGRTVRAYGQQPNKIVASIDEAIEKAGLKDGMTVSFHHHLRNGDYICQMVMERIQAKGIKDITVASSSLSPCHDFLVDMIKDGTVTAIETSGLRSALGKFLTNNPGVLKRPVVIRSHGGRARAIESGEVHIDVAFMGAPTCDRRGNFTGSEGKSACGALGYAMVDSHYADVTVAITDNLVDYVYPYSVPQTDVDYIVEVESIGDPEGIASGAVGFTKNPIQIKIAEMAAAFLDEAGIIKEGFAFQLGAGGAPLTVAKFIGEKLKAKGIKAGFGIGGATGILAGMLEDNLIDAVYDTQTFDTTAAASLHTNPNHIEMSASMYANPWTDCMTNYLDVVFLGATEVDVDFNVNCMTDSNGVLMGASGGHSDTAAGAKCTVITCPLVRGRLPMILDRVQTIITPGTSVDVIVTERGIAINPNRKDLIDALRDSNLPIYTIEELQQIAFDLVGKPESVTVSDKDEDIVAVVEYRDGSVIDVVRKPLV</sequence>
<dbReference type="Proteomes" id="UP000029628">
    <property type="component" value="Unassembled WGS sequence"/>
</dbReference>
<dbReference type="GO" id="GO:0006084">
    <property type="term" value="P:acetyl-CoA metabolic process"/>
    <property type="evidence" value="ECO:0007669"/>
    <property type="project" value="UniProtKB-UniRule"/>
</dbReference>
<keyword evidence="1" id="KW-0808">Transferase</keyword>
<evidence type="ECO:0000313" key="3">
    <source>
        <dbReference type="Proteomes" id="UP000029628"/>
    </source>
</evidence>
<dbReference type="NCBIfam" id="TIGR01584">
    <property type="entry name" value="citF"/>
    <property type="match status" value="1"/>
</dbReference>
<reference evidence="2 3" key="1">
    <citation type="submission" date="2014-07" db="EMBL/GenBank/DDBJ databases">
        <authorList>
            <person name="McCorrison J."/>
            <person name="Sanka R."/>
            <person name="Torralba M."/>
            <person name="Gillis M."/>
            <person name="Haft D.H."/>
            <person name="Methe B."/>
            <person name="Sutton G."/>
            <person name="Nelson K.E."/>
        </authorList>
    </citation>
    <scope>NUCLEOTIDE SEQUENCE [LARGE SCALE GENOMIC DNA]</scope>
    <source>
        <strain evidence="2 3">DNF00314</strain>
    </source>
</reference>
<dbReference type="EMBL" id="JRNT01000013">
    <property type="protein sequence ID" value="KGF47346.1"/>
    <property type="molecule type" value="Genomic_DNA"/>
</dbReference>
<dbReference type="GO" id="GO:0005737">
    <property type="term" value="C:cytoplasm"/>
    <property type="evidence" value="ECO:0007669"/>
    <property type="project" value="UniProtKB-SubCell"/>
</dbReference>
<comment type="subcellular location">
    <subcellularLocation>
        <location evidence="1">Cytoplasm</location>
    </subcellularLocation>
</comment>
<dbReference type="EC" id="4.1.3.6" evidence="1"/>
<accession>A0A096AL41</accession>
<dbReference type="Gene3D" id="3.40.1080.10">
    <property type="entry name" value="Glutaconate Coenzyme A-transferase"/>
    <property type="match status" value="2"/>
</dbReference>
<dbReference type="InterPro" id="IPR006472">
    <property type="entry name" value="Citrate_lyase_asu"/>
</dbReference>
<protein>
    <recommendedName>
        <fullName evidence="1">Citrate lyase alpha chain</fullName>
        <shortName evidence="1">Citrase alpha chain</shortName>
        <ecNumber evidence="1">2.8.3.10</ecNumber>
        <ecNumber evidence="1">4.1.3.6</ecNumber>
    </recommendedName>
    <alternativeName>
        <fullName evidence="1">Citrate (pro-3S)-lyase alpha chain</fullName>
    </alternativeName>
    <alternativeName>
        <fullName evidence="1">Citrate CoA-transferase subunit</fullName>
    </alternativeName>
</protein>
<name>A0A096AL41_9FIRM</name>
<dbReference type="AlphaFoldDB" id="A0A096AL41"/>
<proteinExistence type="predicted"/>
<dbReference type="GO" id="GO:0008814">
    <property type="term" value="F:citrate CoA-transferase activity"/>
    <property type="evidence" value="ECO:0007669"/>
    <property type="project" value="UniProtKB-UniRule"/>
</dbReference>
<dbReference type="SUPFAM" id="SSF100950">
    <property type="entry name" value="NagB/RpiA/CoA transferase-like"/>
    <property type="match status" value="2"/>
</dbReference>
<keyword evidence="1" id="KW-0963">Cytoplasm</keyword>
<dbReference type="eggNOG" id="COG3051">
    <property type="taxonomic scope" value="Bacteria"/>
</dbReference>
<dbReference type="PANTHER" id="PTHR40596:SF1">
    <property type="entry name" value="CITRATE LYASE ALPHA CHAIN"/>
    <property type="match status" value="1"/>
</dbReference>
<dbReference type="EC" id="2.8.3.10" evidence="1"/>
<evidence type="ECO:0000313" key="2">
    <source>
        <dbReference type="EMBL" id="KGF47346.1"/>
    </source>
</evidence>
<dbReference type="Pfam" id="PF04223">
    <property type="entry name" value="CitF"/>
    <property type="match status" value="1"/>
</dbReference>
<gene>
    <name evidence="2" type="ORF">HMPREF0872_05045</name>
</gene>
<dbReference type="InterPro" id="IPR037171">
    <property type="entry name" value="NagB/RpiA_transferase-like"/>
</dbReference>
<comment type="catalytic activity">
    <reaction evidence="1">
        <text>citrate + acetyl-CoA = (3S)-citryl-CoA + acetate</text>
        <dbReference type="Rhea" id="RHEA:19405"/>
        <dbReference type="ChEBI" id="CHEBI:16947"/>
        <dbReference type="ChEBI" id="CHEBI:30089"/>
        <dbReference type="ChEBI" id="CHEBI:57288"/>
        <dbReference type="ChEBI" id="CHEBI:57321"/>
        <dbReference type="EC" id="2.8.3.10"/>
    </reaction>
</comment>
<dbReference type="GO" id="GO:0008815">
    <property type="term" value="F:citrate (pro-3S)-lyase activity"/>
    <property type="evidence" value="ECO:0007669"/>
    <property type="project" value="UniProtKB-UniRule"/>
</dbReference>
<dbReference type="PIRSF" id="PIRSF009451">
    <property type="entry name" value="Citrt_lyas_alpha"/>
    <property type="match status" value="1"/>
</dbReference>
<organism evidence="2 3">
    <name type="scientific">Veillonella montpellierensis DNF00314</name>
    <dbReference type="NCBI Taxonomy" id="1401067"/>
    <lineage>
        <taxon>Bacteria</taxon>
        <taxon>Bacillati</taxon>
        <taxon>Bacillota</taxon>
        <taxon>Negativicutes</taxon>
        <taxon>Veillonellales</taxon>
        <taxon>Veillonellaceae</taxon>
        <taxon>Veillonella</taxon>
    </lineage>
</organism>